<gene>
    <name evidence="4" type="ORF">JOE42_000238</name>
</gene>
<dbReference type="SUPFAM" id="SSF48498">
    <property type="entry name" value="Tetracyclin repressor-like, C-terminal domain"/>
    <property type="match status" value="1"/>
</dbReference>
<evidence type="ECO:0000256" key="1">
    <source>
        <dbReference type="ARBA" id="ARBA00023125"/>
    </source>
</evidence>
<sequence length="214" mass="23378">MSTGSAPRSTPKGRRRREALISAAADLLLAGGYDAVRHRSVAARARLPLASTTYYFDSLDDLVTHAAELNGVREIAMIRDRMTAFAPAALDTADTVDLVVDLLVGPDDGDEVRRDLMVARYERVLAAARHPQLQELHCRLRGELEDMLSDVLSAAGRPTDRDHVRPLLALVDGVVMGALGENGADLRSRVRDVLLDAVDRHAPLSREVRRTVAQ</sequence>
<evidence type="ECO:0000256" key="2">
    <source>
        <dbReference type="PROSITE-ProRule" id="PRU00335"/>
    </source>
</evidence>
<dbReference type="InterPro" id="IPR001647">
    <property type="entry name" value="HTH_TetR"/>
</dbReference>
<dbReference type="Proteomes" id="UP000703038">
    <property type="component" value="Unassembled WGS sequence"/>
</dbReference>
<dbReference type="SUPFAM" id="SSF46689">
    <property type="entry name" value="Homeodomain-like"/>
    <property type="match status" value="1"/>
</dbReference>
<dbReference type="RefSeq" id="WP_027504321.1">
    <property type="nucleotide sequence ID" value="NZ_JAFBBK010000001.1"/>
</dbReference>
<name>A0ABS2KNG1_9NOCA</name>
<evidence type="ECO:0000313" key="4">
    <source>
        <dbReference type="EMBL" id="MBM7413505.1"/>
    </source>
</evidence>
<protein>
    <submittedName>
        <fullName evidence="4">DNA-binding transcriptional regulator YbjK</fullName>
    </submittedName>
</protein>
<keyword evidence="5" id="KW-1185">Reference proteome</keyword>
<dbReference type="InterPro" id="IPR036271">
    <property type="entry name" value="Tet_transcr_reg_TetR-rel_C_sf"/>
</dbReference>
<dbReference type="Pfam" id="PF17940">
    <property type="entry name" value="TetR_C_31"/>
    <property type="match status" value="1"/>
</dbReference>
<dbReference type="EMBL" id="JAFBBK010000001">
    <property type="protein sequence ID" value="MBM7413505.1"/>
    <property type="molecule type" value="Genomic_DNA"/>
</dbReference>
<accession>A0ABS2KNG1</accession>
<dbReference type="PANTHER" id="PTHR30055">
    <property type="entry name" value="HTH-TYPE TRANSCRIPTIONAL REGULATOR RUTR"/>
    <property type="match status" value="1"/>
</dbReference>
<dbReference type="InterPro" id="IPR050109">
    <property type="entry name" value="HTH-type_TetR-like_transc_reg"/>
</dbReference>
<feature type="DNA-binding region" description="H-T-H motif" evidence="2">
    <location>
        <begin position="37"/>
        <end position="56"/>
    </location>
</feature>
<evidence type="ECO:0000313" key="5">
    <source>
        <dbReference type="Proteomes" id="UP000703038"/>
    </source>
</evidence>
<proteinExistence type="predicted"/>
<comment type="caution">
    <text evidence="4">The sequence shown here is derived from an EMBL/GenBank/DDBJ whole genome shotgun (WGS) entry which is preliminary data.</text>
</comment>
<evidence type="ECO:0000259" key="3">
    <source>
        <dbReference type="PROSITE" id="PS50977"/>
    </source>
</evidence>
<dbReference type="InterPro" id="IPR009057">
    <property type="entry name" value="Homeodomain-like_sf"/>
</dbReference>
<dbReference type="InterPro" id="IPR041583">
    <property type="entry name" value="TetR_C_31"/>
</dbReference>
<feature type="domain" description="HTH tetR-type" evidence="3">
    <location>
        <begin position="14"/>
        <end position="74"/>
    </location>
</feature>
<dbReference type="PROSITE" id="PS50977">
    <property type="entry name" value="HTH_TETR_2"/>
    <property type="match status" value="1"/>
</dbReference>
<keyword evidence="1 2" id="KW-0238">DNA-binding</keyword>
<dbReference type="Gene3D" id="1.10.357.10">
    <property type="entry name" value="Tetracycline Repressor, domain 2"/>
    <property type="match status" value="1"/>
</dbReference>
<dbReference type="GO" id="GO:0003677">
    <property type="term" value="F:DNA binding"/>
    <property type="evidence" value="ECO:0007669"/>
    <property type="project" value="UniProtKB-KW"/>
</dbReference>
<organism evidence="4 5">
    <name type="scientific">Rhodococcoides corynebacterioides</name>
    <dbReference type="NCBI Taxonomy" id="53972"/>
    <lineage>
        <taxon>Bacteria</taxon>
        <taxon>Bacillati</taxon>
        <taxon>Actinomycetota</taxon>
        <taxon>Actinomycetes</taxon>
        <taxon>Mycobacteriales</taxon>
        <taxon>Nocardiaceae</taxon>
        <taxon>Rhodococcoides</taxon>
    </lineage>
</organism>
<dbReference type="PANTHER" id="PTHR30055:SF231">
    <property type="entry name" value="TRANSCRIPTIONAL REGULATORY PROTEIN (PROBABLY DEOR-FAMILY)-RELATED"/>
    <property type="match status" value="1"/>
</dbReference>
<reference evidence="4 5" key="1">
    <citation type="submission" date="2021-01" db="EMBL/GenBank/DDBJ databases">
        <title>Genomics of switchgrass bacterial isolates.</title>
        <authorList>
            <person name="Shade A."/>
        </authorList>
    </citation>
    <scope>NUCLEOTIDE SEQUENCE [LARGE SCALE GENOMIC DNA]</scope>
    <source>
        <strain evidence="4 5">PvP111</strain>
    </source>
</reference>